<feature type="region of interest" description="Disordered" evidence="9">
    <location>
        <begin position="1"/>
        <end position="59"/>
    </location>
</feature>
<reference evidence="11" key="2">
    <citation type="submission" date="2025-08" db="UniProtKB">
        <authorList>
            <consortium name="Ensembl"/>
        </authorList>
    </citation>
    <scope>IDENTIFICATION</scope>
    <source>
        <strain evidence="11">broiler</strain>
    </source>
</reference>
<sequence>PHTLHGAARRRTRTRAHRPRESRSRATRLQRRKASTRHTGRRHGGAGRQIPLGRGRTAEPADVWRLRPARPKARSGCKQGAPCPHLLVLVDYVGRNLLADNLPEDGVPTRARGLRLADLVSHADVSQGIRRRQPPHFLSTAAPPLAEFIGPAEHRPPRPYSPLVELPAFLAWARPAGPAFWDSEYVSAMRRGGIQGGREEALRLFKLLHRTRQEVFKNDTRALEAARQKINEEFKNNQSETSEEKINELLKIASDVEVILRTSVIQAVHTDSDKILLLPRKDLLQDNIPYFDKPTKKHES</sequence>
<keyword evidence="3" id="KW-0496">Mitochondrion</keyword>
<comment type="subcellular location">
    <subcellularLocation>
        <location evidence="1">Mitochondrion matrix</location>
    </subcellularLocation>
</comment>
<name>A0A8V0YBA8_CHICK</name>
<keyword evidence="4" id="KW-0143">Chaperone</keyword>
<dbReference type="FunCoup" id="A0A8V0YBA8">
    <property type="interactions" value="183"/>
</dbReference>
<dbReference type="GeneTree" id="ENSGT00390000017923"/>
<evidence type="ECO:0000256" key="2">
    <source>
        <dbReference type="ARBA" id="ARBA00009508"/>
    </source>
</evidence>
<dbReference type="GO" id="GO:0034551">
    <property type="term" value="P:mitochondrial respiratory chain complex III assembly"/>
    <property type="evidence" value="ECO:0000318"/>
    <property type="project" value="GO_Central"/>
</dbReference>
<evidence type="ECO:0000259" key="10">
    <source>
        <dbReference type="Pfam" id="PF05347"/>
    </source>
</evidence>
<evidence type="ECO:0000256" key="8">
    <source>
        <dbReference type="ARBA" id="ARBA00031830"/>
    </source>
</evidence>
<dbReference type="GO" id="GO:0044183">
    <property type="term" value="F:protein folding chaperone"/>
    <property type="evidence" value="ECO:0000318"/>
    <property type="project" value="GO_Central"/>
</dbReference>
<evidence type="ECO:0000256" key="6">
    <source>
        <dbReference type="ARBA" id="ARBA00025809"/>
    </source>
</evidence>
<dbReference type="InterPro" id="IPR045298">
    <property type="entry name" value="Complex1_LYR_LYRM7"/>
</dbReference>
<accession>A0A8V0YBA8</accession>
<dbReference type="PANTHER" id="PTHR46749:SF1">
    <property type="entry name" value="COMPLEX III ASSEMBLY FACTOR LYRM7"/>
    <property type="match status" value="1"/>
</dbReference>
<reference evidence="11" key="1">
    <citation type="submission" date="2020-11" db="EMBL/GenBank/DDBJ databases">
        <title>Gallus gallus (Chicken) genome, bGalGal1, GRCg7b, maternal haplotype autosomes + Z &amp; W.</title>
        <authorList>
            <person name="Warren W."/>
            <person name="Formenti G."/>
            <person name="Fedrigo O."/>
            <person name="Haase B."/>
            <person name="Mountcastle J."/>
            <person name="Balacco J."/>
            <person name="Tracey A."/>
            <person name="Schneider V."/>
            <person name="Okimoto R."/>
            <person name="Cheng H."/>
            <person name="Hawken R."/>
            <person name="Howe K."/>
            <person name="Jarvis E.D."/>
        </authorList>
    </citation>
    <scope>NUCLEOTIDE SEQUENCE [LARGE SCALE GENOMIC DNA]</scope>
    <source>
        <strain evidence="11">Broiler</strain>
    </source>
</reference>
<evidence type="ECO:0000256" key="5">
    <source>
        <dbReference type="ARBA" id="ARBA00025430"/>
    </source>
</evidence>
<evidence type="ECO:0000256" key="1">
    <source>
        <dbReference type="ARBA" id="ARBA00004305"/>
    </source>
</evidence>
<dbReference type="CDD" id="cd20267">
    <property type="entry name" value="Complex1_LYR_LYRM7"/>
    <property type="match status" value="1"/>
</dbReference>
<comment type="subunit">
    <text evidence="6">Interacts with UQCRFS1.</text>
</comment>
<evidence type="ECO:0000256" key="9">
    <source>
        <dbReference type="SAM" id="MobiDB-lite"/>
    </source>
</evidence>
<gene>
    <name evidence="11" type="primary">LYRM7</name>
</gene>
<reference evidence="11" key="3">
    <citation type="submission" date="2025-09" db="UniProtKB">
        <authorList>
            <consortium name="Ensembl"/>
        </authorList>
    </citation>
    <scope>IDENTIFICATION</scope>
    <source>
        <strain evidence="11">broiler</strain>
    </source>
</reference>
<dbReference type="Ensembl" id="ENSGALT00010022878.1">
    <property type="protein sequence ID" value="ENSGALP00010013221.1"/>
    <property type="gene ID" value="ENSGALG00010009595.1"/>
</dbReference>
<evidence type="ECO:0000313" key="12">
    <source>
        <dbReference type="Proteomes" id="UP000000539"/>
    </source>
</evidence>
<dbReference type="GO" id="GO:0005759">
    <property type="term" value="C:mitochondrial matrix"/>
    <property type="evidence" value="ECO:0000318"/>
    <property type="project" value="GO_Central"/>
</dbReference>
<dbReference type="OrthoDB" id="529194at2759"/>
<dbReference type="PANTHER" id="PTHR46749">
    <property type="entry name" value="COMPLEX III ASSEMBLY FACTOR LYRM7"/>
    <property type="match status" value="1"/>
</dbReference>
<organism evidence="11 12">
    <name type="scientific">Gallus gallus</name>
    <name type="common">Chicken</name>
    <dbReference type="NCBI Taxonomy" id="9031"/>
    <lineage>
        <taxon>Eukaryota</taxon>
        <taxon>Metazoa</taxon>
        <taxon>Chordata</taxon>
        <taxon>Craniata</taxon>
        <taxon>Vertebrata</taxon>
        <taxon>Euteleostomi</taxon>
        <taxon>Archelosauria</taxon>
        <taxon>Archosauria</taxon>
        <taxon>Dinosauria</taxon>
        <taxon>Saurischia</taxon>
        <taxon>Theropoda</taxon>
        <taxon>Coelurosauria</taxon>
        <taxon>Aves</taxon>
        <taxon>Neognathae</taxon>
        <taxon>Galloanserae</taxon>
        <taxon>Galliformes</taxon>
        <taxon>Phasianidae</taxon>
        <taxon>Phasianinae</taxon>
        <taxon>Gallus</taxon>
    </lineage>
</organism>
<comment type="similarity">
    <text evidence="2">Belongs to the complex I LYR family.</text>
</comment>
<dbReference type="Proteomes" id="UP000000539">
    <property type="component" value="Chromosome Z"/>
</dbReference>
<proteinExistence type="inferred from homology"/>
<evidence type="ECO:0000313" key="11">
    <source>
        <dbReference type="Ensembl" id="ENSGALP00010013221.1"/>
    </source>
</evidence>
<protein>
    <recommendedName>
        <fullName evidence="7">Complex III assembly factor LYRM7</fullName>
    </recommendedName>
    <alternativeName>
        <fullName evidence="8">LYR motif-containing protein 7</fullName>
    </alternativeName>
</protein>
<evidence type="ECO:0000256" key="7">
    <source>
        <dbReference type="ARBA" id="ARBA00026165"/>
    </source>
</evidence>
<dbReference type="InterPro" id="IPR008011">
    <property type="entry name" value="Complex1_LYR_dom"/>
</dbReference>
<dbReference type="AlphaFoldDB" id="A0A8V0YBA8"/>
<dbReference type="InterPro" id="IPR050435">
    <property type="entry name" value="MZM1/LYRM7"/>
</dbReference>
<dbReference type="Pfam" id="PF05347">
    <property type="entry name" value="Complex1_LYR"/>
    <property type="match status" value="1"/>
</dbReference>
<feature type="compositionally biased region" description="Basic residues" evidence="9">
    <location>
        <begin position="7"/>
        <end position="18"/>
    </location>
</feature>
<comment type="function">
    <text evidence="5">Assembly factor required for Rieske Fe-S protein UQCRFS1 incorporation into the cytochrome b-c1 (CIII) complex. Functions as a chaperone, binding to this subunit within the mitochondrial matrix and stabilizing it prior to its translocation and insertion into the late CIII dimeric intermediate within the mitochondrial inner membrane.</text>
</comment>
<keyword evidence="12" id="KW-1185">Reference proteome</keyword>
<evidence type="ECO:0000256" key="3">
    <source>
        <dbReference type="ARBA" id="ARBA00023128"/>
    </source>
</evidence>
<feature type="domain" description="Complex 1 LYR protein" evidence="10">
    <location>
        <begin position="200"/>
        <end position="254"/>
    </location>
</feature>
<feature type="compositionally biased region" description="Basic residues" evidence="9">
    <location>
        <begin position="25"/>
        <end position="45"/>
    </location>
</feature>
<evidence type="ECO:0000256" key="4">
    <source>
        <dbReference type="ARBA" id="ARBA00023186"/>
    </source>
</evidence>